<dbReference type="SUPFAM" id="SSF103481">
    <property type="entry name" value="Multidrug resistance efflux transporter EmrE"/>
    <property type="match status" value="2"/>
</dbReference>
<dbReference type="PANTHER" id="PTHR32322:SF2">
    <property type="entry name" value="EAMA DOMAIN-CONTAINING PROTEIN"/>
    <property type="match status" value="1"/>
</dbReference>
<feature type="transmembrane region" description="Helical" evidence="6">
    <location>
        <begin position="186"/>
        <end position="206"/>
    </location>
</feature>
<dbReference type="EMBL" id="LT629695">
    <property type="protein sequence ID" value="SDH16949.1"/>
    <property type="molecule type" value="Genomic_DNA"/>
</dbReference>
<reference evidence="9" key="1">
    <citation type="submission" date="2016-10" db="EMBL/GenBank/DDBJ databases">
        <authorList>
            <person name="Varghese N."/>
            <person name="Submissions S."/>
        </authorList>
    </citation>
    <scope>NUCLEOTIDE SEQUENCE [LARGE SCALE GENOMIC DNA]</scope>
    <source>
        <strain evidence="9">DSM 22002</strain>
    </source>
</reference>
<feature type="transmembrane region" description="Helical" evidence="6">
    <location>
        <begin position="36"/>
        <end position="55"/>
    </location>
</feature>
<feature type="transmembrane region" description="Helical" evidence="6">
    <location>
        <begin position="245"/>
        <end position="265"/>
    </location>
</feature>
<evidence type="ECO:0000256" key="1">
    <source>
        <dbReference type="ARBA" id="ARBA00004141"/>
    </source>
</evidence>
<feature type="transmembrane region" description="Helical" evidence="6">
    <location>
        <begin position="67"/>
        <end position="85"/>
    </location>
</feature>
<feature type="domain" description="EamA" evidence="7">
    <location>
        <begin position="11"/>
        <end position="139"/>
    </location>
</feature>
<name>A0A1G8A7P3_9MICO</name>
<dbReference type="STRING" id="399736.SAMN04489720_0278"/>
<comment type="subcellular location">
    <subcellularLocation>
        <location evidence="1">Membrane</location>
        <topology evidence="1">Multi-pass membrane protein</topology>
    </subcellularLocation>
</comment>
<accession>A0A1G8A7P3</accession>
<dbReference type="PANTHER" id="PTHR32322">
    <property type="entry name" value="INNER MEMBRANE TRANSPORTER"/>
    <property type="match status" value="1"/>
</dbReference>
<feature type="transmembrane region" description="Helical" evidence="6">
    <location>
        <begin position="123"/>
        <end position="141"/>
    </location>
</feature>
<evidence type="ECO:0000256" key="2">
    <source>
        <dbReference type="ARBA" id="ARBA00007362"/>
    </source>
</evidence>
<evidence type="ECO:0000259" key="7">
    <source>
        <dbReference type="Pfam" id="PF00892"/>
    </source>
</evidence>
<evidence type="ECO:0000313" key="9">
    <source>
        <dbReference type="Proteomes" id="UP000198822"/>
    </source>
</evidence>
<dbReference type="AlphaFoldDB" id="A0A1G8A7P3"/>
<evidence type="ECO:0000256" key="4">
    <source>
        <dbReference type="ARBA" id="ARBA00022989"/>
    </source>
</evidence>
<comment type="similarity">
    <text evidence="2">Belongs to the EamA transporter family.</text>
</comment>
<dbReference type="Gene3D" id="1.10.3730.20">
    <property type="match status" value="1"/>
</dbReference>
<gene>
    <name evidence="8" type="ORF">SAMN04489720_0278</name>
</gene>
<keyword evidence="5 6" id="KW-0472">Membrane</keyword>
<evidence type="ECO:0000256" key="5">
    <source>
        <dbReference type="ARBA" id="ARBA00023136"/>
    </source>
</evidence>
<dbReference type="InterPro" id="IPR000620">
    <property type="entry name" value="EamA_dom"/>
</dbReference>
<keyword evidence="3 6" id="KW-0812">Transmembrane</keyword>
<dbReference type="GO" id="GO:0016020">
    <property type="term" value="C:membrane"/>
    <property type="evidence" value="ECO:0007669"/>
    <property type="project" value="UniProtKB-SubCell"/>
</dbReference>
<sequence>MSDARPIHTAAVLAAAVLWGTTGTVAHFAPAGSSPLLIGMATFGFGGIVLAVIAWRAVARVVRDRTAWPWLLAGGAGAVLYPTAYYPAMDLAGVAVGNVLALGSGPIFAAALEWILDGRRPTARWGLATAIAAVGVALLAVGSGESTTGSNPILGIALGLAAGVGYALYSYAGARLIAGGRSSQGSMASIFLVGSVVMVPLFFALGPGPLASGHGALTLAYLALVPMAASYLLFGFALRALTASTATTLALAEPVVATLLAVLVVHERLSTLAWIGLGAVAVGIVLVSLPARRAGRLARARPPA</sequence>
<dbReference type="RefSeq" id="WP_092501774.1">
    <property type="nucleotide sequence ID" value="NZ_LT629695.1"/>
</dbReference>
<feature type="transmembrane region" description="Helical" evidence="6">
    <location>
        <begin position="271"/>
        <end position="291"/>
    </location>
</feature>
<dbReference type="OrthoDB" id="215254at2"/>
<feature type="transmembrane region" description="Helical" evidence="6">
    <location>
        <begin position="218"/>
        <end position="238"/>
    </location>
</feature>
<dbReference type="Proteomes" id="UP000198822">
    <property type="component" value="Chromosome I"/>
</dbReference>
<feature type="domain" description="EamA" evidence="7">
    <location>
        <begin position="154"/>
        <end position="288"/>
    </location>
</feature>
<evidence type="ECO:0000256" key="6">
    <source>
        <dbReference type="SAM" id="Phobius"/>
    </source>
</evidence>
<evidence type="ECO:0000256" key="3">
    <source>
        <dbReference type="ARBA" id="ARBA00022692"/>
    </source>
</evidence>
<feature type="transmembrane region" description="Helical" evidence="6">
    <location>
        <begin position="153"/>
        <end position="174"/>
    </location>
</feature>
<feature type="transmembrane region" description="Helical" evidence="6">
    <location>
        <begin position="91"/>
        <end position="116"/>
    </location>
</feature>
<dbReference type="InterPro" id="IPR050638">
    <property type="entry name" value="AA-Vitamin_Transporters"/>
</dbReference>
<organism evidence="8 9">
    <name type="scientific">Agrococcus jejuensis</name>
    <dbReference type="NCBI Taxonomy" id="399736"/>
    <lineage>
        <taxon>Bacteria</taxon>
        <taxon>Bacillati</taxon>
        <taxon>Actinomycetota</taxon>
        <taxon>Actinomycetes</taxon>
        <taxon>Micrococcales</taxon>
        <taxon>Microbacteriaceae</taxon>
        <taxon>Agrococcus</taxon>
    </lineage>
</organism>
<dbReference type="InterPro" id="IPR037185">
    <property type="entry name" value="EmrE-like"/>
</dbReference>
<keyword evidence="4 6" id="KW-1133">Transmembrane helix</keyword>
<keyword evidence="9" id="KW-1185">Reference proteome</keyword>
<protein>
    <submittedName>
        <fullName evidence="8">Drug/metabolite transporter, DME family</fullName>
    </submittedName>
</protein>
<dbReference type="Pfam" id="PF00892">
    <property type="entry name" value="EamA"/>
    <property type="match status" value="2"/>
</dbReference>
<proteinExistence type="inferred from homology"/>
<evidence type="ECO:0000313" key="8">
    <source>
        <dbReference type="EMBL" id="SDH16949.1"/>
    </source>
</evidence>